<comment type="subunit">
    <text evidence="4">The 26S proteasome consists of a 20S proteasome core and two 19S regulatory subunits. The 20S proteasome core is composed of 28 subunits that are arranged in four stacked rings, resulting in a barrel-shaped structure. The two end rings are each formed by seven alpha subunits, and the two central rings are each formed by seven beta subunits. The catalytic chamber with the active sites is on the inside of the barrel.</text>
</comment>
<dbReference type="Pfam" id="PF00227">
    <property type="entry name" value="Proteasome"/>
    <property type="match status" value="1"/>
</dbReference>
<keyword evidence="1 5" id="KW-0963">Cytoplasm</keyword>
<dbReference type="PROSITE" id="PS00854">
    <property type="entry name" value="PROTEASOME_BETA_1"/>
    <property type="match status" value="1"/>
</dbReference>
<dbReference type="PANTHER" id="PTHR32194:SF2">
    <property type="entry name" value="PROTEASOME SUBUNIT BETA TYPE-1"/>
    <property type="match status" value="1"/>
</dbReference>
<dbReference type="AlphaFoldDB" id="A0A0N5AST6"/>
<dbReference type="STRING" id="451379.A0A0N5AST6"/>
<dbReference type="PROSITE" id="PS51476">
    <property type="entry name" value="PROTEASOME_BETA_2"/>
    <property type="match status" value="1"/>
</dbReference>
<evidence type="ECO:0000256" key="1">
    <source>
        <dbReference type="ARBA" id="ARBA00022490"/>
    </source>
</evidence>
<keyword evidence="2 5" id="KW-0647">Proteasome</keyword>
<evidence type="ECO:0000313" key="6">
    <source>
        <dbReference type="Proteomes" id="UP000046393"/>
    </source>
</evidence>
<dbReference type="SUPFAM" id="SSF56235">
    <property type="entry name" value="N-terminal nucleophile aminohydrolases (Ntn hydrolases)"/>
    <property type="match status" value="1"/>
</dbReference>
<proteinExistence type="inferred from homology"/>
<evidence type="ECO:0000313" key="7">
    <source>
        <dbReference type="WBParaSite" id="SMUV_0000786701-mRNA-1"/>
    </source>
</evidence>
<comment type="similarity">
    <text evidence="5">Belongs to the peptidase T1B family.</text>
</comment>
<dbReference type="InterPro" id="IPR001353">
    <property type="entry name" value="Proteasome_sua/b"/>
</dbReference>
<dbReference type="GO" id="GO:0005634">
    <property type="term" value="C:nucleus"/>
    <property type="evidence" value="ECO:0007669"/>
    <property type="project" value="UniProtKB-SubCell"/>
</dbReference>
<sequence>MEVYGSLREEMKAFKCCLDTVRKSPPWMTEQQHDSYRWNPYSLEGGSTAAVCGDDFAIIASDTRMSQFEINILTRQAEKITVLNDSIILACSGFYGDVLQLRRLLEARLHKYRFDYRDNMTVDLCAELLSRNLYYRRFFPYYTGAILAGIDENGKFRLFFFFSFRGHGAVFSYDPIGCIQRVVYTASGSAEPMIIPFFDCQIDQVTQAEDAEKVPLTIDRAASLMKDAFRMSAEREISTGDKIHLVIAEHNKPVRQLFLPLRED</sequence>
<dbReference type="Proteomes" id="UP000046393">
    <property type="component" value="Unplaced"/>
</dbReference>
<dbReference type="WBParaSite" id="SMUV_0000786701-mRNA-1">
    <property type="protein sequence ID" value="SMUV_0000786701-mRNA-1"/>
    <property type="gene ID" value="SMUV_0000786701"/>
</dbReference>
<accession>A0A0N5AST6</accession>
<evidence type="ECO:0000256" key="2">
    <source>
        <dbReference type="ARBA" id="ARBA00022942"/>
    </source>
</evidence>
<dbReference type="Gene3D" id="3.60.20.10">
    <property type="entry name" value="Glutamine Phosphoribosylpyrophosphate, subunit 1, domain 1"/>
    <property type="match status" value="1"/>
</dbReference>
<dbReference type="GO" id="GO:0051603">
    <property type="term" value="P:proteolysis involved in protein catabolic process"/>
    <property type="evidence" value="ECO:0007669"/>
    <property type="project" value="InterPro"/>
</dbReference>
<evidence type="ECO:0000256" key="5">
    <source>
        <dbReference type="RuleBase" id="RU004203"/>
    </source>
</evidence>
<comment type="subunit">
    <text evidence="5">Component of the proteasome complex.</text>
</comment>
<dbReference type="GO" id="GO:0005737">
    <property type="term" value="C:cytoplasm"/>
    <property type="evidence" value="ECO:0007669"/>
    <property type="project" value="UniProtKB-SubCell"/>
</dbReference>
<protein>
    <recommendedName>
        <fullName evidence="5">Proteasome subunit beta</fullName>
    </recommendedName>
</protein>
<dbReference type="InterPro" id="IPR023333">
    <property type="entry name" value="Proteasome_suB-type"/>
</dbReference>
<dbReference type="PANTHER" id="PTHR32194">
    <property type="entry name" value="METALLOPROTEASE TLDD"/>
    <property type="match status" value="1"/>
</dbReference>
<keyword evidence="5" id="KW-0539">Nucleus</keyword>
<dbReference type="InterPro" id="IPR016050">
    <property type="entry name" value="Proteasome_bsu_CS"/>
</dbReference>
<comment type="subcellular location">
    <subcellularLocation>
        <location evidence="5">Cytoplasm</location>
    </subcellularLocation>
    <subcellularLocation>
        <location evidence="5">Nucleus</location>
    </subcellularLocation>
</comment>
<comment type="function">
    <text evidence="5">Component of the proteasome, a multicatalytic proteinase complex which is characterized by its ability to cleave peptides with Arg, Phe, Tyr, Leu, and Glu adjacent to the leaving group at neutral or slightly basic pH. The proteasome has an ATP-dependent proteolytic activity.</text>
</comment>
<evidence type="ECO:0000256" key="3">
    <source>
        <dbReference type="ARBA" id="ARBA00024953"/>
    </source>
</evidence>
<name>A0A0N5AST6_9BILA</name>
<comment type="function">
    <text evidence="3">Non-catalytic component of the proteasome, a multicatalytic proteinase complex which is characterized by its ability to cleave peptides with Arg, Phe, Tyr, Leu, and Glu adjacent to the leaving group at neutral or slightly basic pH. The proteasome has an ATP-dependent proteolytic activity.</text>
</comment>
<keyword evidence="6" id="KW-1185">Reference proteome</keyword>
<evidence type="ECO:0000256" key="4">
    <source>
        <dbReference type="ARBA" id="ARBA00026071"/>
    </source>
</evidence>
<reference evidence="7" key="1">
    <citation type="submission" date="2017-02" db="UniProtKB">
        <authorList>
            <consortium name="WormBaseParasite"/>
        </authorList>
    </citation>
    <scope>IDENTIFICATION</scope>
</reference>
<dbReference type="InterPro" id="IPR029055">
    <property type="entry name" value="Ntn_hydrolases_N"/>
</dbReference>
<dbReference type="GO" id="GO:0005839">
    <property type="term" value="C:proteasome core complex"/>
    <property type="evidence" value="ECO:0007669"/>
    <property type="project" value="InterPro"/>
</dbReference>
<organism evidence="6 7">
    <name type="scientific">Syphacia muris</name>
    <dbReference type="NCBI Taxonomy" id="451379"/>
    <lineage>
        <taxon>Eukaryota</taxon>
        <taxon>Metazoa</taxon>
        <taxon>Ecdysozoa</taxon>
        <taxon>Nematoda</taxon>
        <taxon>Chromadorea</taxon>
        <taxon>Rhabditida</taxon>
        <taxon>Spirurina</taxon>
        <taxon>Oxyuridomorpha</taxon>
        <taxon>Oxyuroidea</taxon>
        <taxon>Oxyuridae</taxon>
        <taxon>Syphacia</taxon>
    </lineage>
</organism>